<feature type="domain" description="Integrase p58-like C-terminal" evidence="1">
    <location>
        <begin position="138"/>
        <end position="170"/>
    </location>
</feature>
<name>A0A151MU97_ALLMI</name>
<proteinExistence type="predicted"/>
<sequence length="260" mass="29792">MGTLKGMLKAYMDSNPNDWDEKLLHLLFAYWEVPQESTGFSPFELMFGKQVRGPLDLVREEWEGKISSTKTSVVEYMLSFCKKLTDMMKVARDSLGQAQEKQSTWYDEKAHLCTFERGNKVMVFLPLKTDKLQAAWEGPHVILDELEDVTYVVAKSGKKPKTVHVNMLKPYFNRSNAVFWISSVEGSPEDPEEPVMYSDWDGEAGIEELHLLDHLPFQDKDKLLAALKDFGTVFSNKPGKTDLAVHYIDMGRHRPIQSRP</sequence>
<dbReference type="InterPro" id="IPR050951">
    <property type="entry name" value="Retrovirus_Pol_polyprotein"/>
</dbReference>
<reference evidence="2 3" key="1">
    <citation type="journal article" date="2012" name="Genome Biol.">
        <title>Sequencing three crocodilian genomes to illuminate the evolution of archosaurs and amniotes.</title>
        <authorList>
            <person name="St John J.A."/>
            <person name="Braun E.L."/>
            <person name="Isberg S.R."/>
            <person name="Miles L.G."/>
            <person name="Chong A.Y."/>
            <person name="Gongora J."/>
            <person name="Dalzell P."/>
            <person name="Moran C."/>
            <person name="Bed'hom B."/>
            <person name="Abzhanov A."/>
            <person name="Burgess S.C."/>
            <person name="Cooksey A.M."/>
            <person name="Castoe T.A."/>
            <person name="Crawford N.G."/>
            <person name="Densmore L.D."/>
            <person name="Drew J.C."/>
            <person name="Edwards S.V."/>
            <person name="Faircloth B.C."/>
            <person name="Fujita M.K."/>
            <person name="Greenwold M.J."/>
            <person name="Hoffmann F.G."/>
            <person name="Howard J.M."/>
            <person name="Iguchi T."/>
            <person name="Janes D.E."/>
            <person name="Khan S.Y."/>
            <person name="Kohno S."/>
            <person name="de Koning A.J."/>
            <person name="Lance S.L."/>
            <person name="McCarthy F.M."/>
            <person name="McCormack J.E."/>
            <person name="Merchant M.E."/>
            <person name="Peterson D.G."/>
            <person name="Pollock D.D."/>
            <person name="Pourmand N."/>
            <person name="Raney B.J."/>
            <person name="Roessler K.A."/>
            <person name="Sanford J.R."/>
            <person name="Sawyer R.H."/>
            <person name="Schmidt C.J."/>
            <person name="Triplett E.W."/>
            <person name="Tuberville T.D."/>
            <person name="Venegas-Anaya M."/>
            <person name="Howard J.T."/>
            <person name="Jarvis E.D."/>
            <person name="Guillette L.J.Jr."/>
            <person name="Glenn T.C."/>
            <person name="Green R.E."/>
            <person name="Ray D.A."/>
        </authorList>
    </citation>
    <scope>NUCLEOTIDE SEQUENCE [LARGE SCALE GENOMIC DNA]</scope>
    <source>
        <strain evidence="2">KSC_2009_1</strain>
    </source>
</reference>
<dbReference type="PANTHER" id="PTHR37984">
    <property type="entry name" value="PROTEIN CBG26694"/>
    <property type="match status" value="1"/>
</dbReference>
<dbReference type="InterPro" id="IPR054465">
    <property type="entry name" value="Integrase_p58-like_C"/>
</dbReference>
<gene>
    <name evidence="2" type="ORF">Y1Q_0005104</name>
</gene>
<organism evidence="2 3">
    <name type="scientific">Alligator mississippiensis</name>
    <name type="common">American alligator</name>
    <dbReference type="NCBI Taxonomy" id="8496"/>
    <lineage>
        <taxon>Eukaryota</taxon>
        <taxon>Metazoa</taxon>
        <taxon>Chordata</taxon>
        <taxon>Craniata</taxon>
        <taxon>Vertebrata</taxon>
        <taxon>Euteleostomi</taxon>
        <taxon>Archelosauria</taxon>
        <taxon>Archosauria</taxon>
        <taxon>Crocodylia</taxon>
        <taxon>Alligatoridae</taxon>
        <taxon>Alligatorinae</taxon>
        <taxon>Alligator</taxon>
    </lineage>
</organism>
<evidence type="ECO:0000313" key="2">
    <source>
        <dbReference type="EMBL" id="KYO28110.1"/>
    </source>
</evidence>
<dbReference type="InterPro" id="IPR036397">
    <property type="entry name" value="RNaseH_sf"/>
</dbReference>
<evidence type="ECO:0000313" key="3">
    <source>
        <dbReference type="Proteomes" id="UP000050525"/>
    </source>
</evidence>
<dbReference type="SUPFAM" id="SSF53098">
    <property type="entry name" value="Ribonuclease H-like"/>
    <property type="match status" value="1"/>
</dbReference>
<dbReference type="Gene3D" id="3.30.420.10">
    <property type="entry name" value="Ribonuclease H-like superfamily/Ribonuclease H"/>
    <property type="match status" value="1"/>
</dbReference>
<dbReference type="Pfam" id="PF22938">
    <property type="entry name" value="Integrase_p58_C"/>
    <property type="match status" value="1"/>
</dbReference>
<comment type="caution">
    <text evidence="2">The sequence shown here is derived from an EMBL/GenBank/DDBJ whole genome shotgun (WGS) entry which is preliminary data.</text>
</comment>
<dbReference type="AlphaFoldDB" id="A0A151MU97"/>
<dbReference type="InterPro" id="IPR012337">
    <property type="entry name" value="RNaseH-like_sf"/>
</dbReference>
<dbReference type="EMBL" id="AKHW03005047">
    <property type="protein sequence ID" value="KYO28110.1"/>
    <property type="molecule type" value="Genomic_DNA"/>
</dbReference>
<dbReference type="PANTHER" id="PTHR37984:SF15">
    <property type="entry name" value="INTEGRASE CATALYTIC DOMAIN-CONTAINING PROTEIN"/>
    <property type="match status" value="1"/>
</dbReference>
<protein>
    <recommendedName>
        <fullName evidence="1">Integrase p58-like C-terminal domain-containing protein</fullName>
    </recommendedName>
</protein>
<dbReference type="Proteomes" id="UP000050525">
    <property type="component" value="Unassembled WGS sequence"/>
</dbReference>
<accession>A0A151MU97</accession>
<keyword evidence="3" id="KW-1185">Reference proteome</keyword>
<evidence type="ECO:0000259" key="1">
    <source>
        <dbReference type="Pfam" id="PF22938"/>
    </source>
</evidence>
<dbReference type="GO" id="GO:0003676">
    <property type="term" value="F:nucleic acid binding"/>
    <property type="evidence" value="ECO:0007669"/>
    <property type="project" value="InterPro"/>
</dbReference>